<keyword evidence="2" id="KW-1185">Reference proteome</keyword>
<dbReference type="EMBL" id="JAAGAX010000015">
    <property type="protein sequence ID" value="KAF2290798.1"/>
    <property type="molecule type" value="Genomic_DNA"/>
</dbReference>
<accession>A0A6A6KS68</accession>
<gene>
    <name evidence="1" type="ORF">GH714_015497</name>
</gene>
<protein>
    <submittedName>
        <fullName evidence="1">Uncharacterized protein</fullName>
    </submittedName>
</protein>
<dbReference type="Proteomes" id="UP000467840">
    <property type="component" value="Chromosome 2"/>
</dbReference>
<evidence type="ECO:0000313" key="2">
    <source>
        <dbReference type="Proteomes" id="UP000467840"/>
    </source>
</evidence>
<name>A0A6A6KS68_HEVBR</name>
<sequence length="131" mass="14247">MSSSPRPSPMSINLVVELSFLWSDEYGNQIRPTDDYGNPIHQTGATGTGTGHMGQRSPMVAHQRLVLAMASDITRITMESQANFTVLEAHQVLAPFQGYVKSFLTVLYTAYEDDGHGGEDKGEPTRASSEG</sequence>
<organism evidence="1 2">
    <name type="scientific">Hevea brasiliensis</name>
    <name type="common">Para rubber tree</name>
    <name type="synonym">Siphonia brasiliensis</name>
    <dbReference type="NCBI Taxonomy" id="3981"/>
    <lineage>
        <taxon>Eukaryota</taxon>
        <taxon>Viridiplantae</taxon>
        <taxon>Streptophyta</taxon>
        <taxon>Embryophyta</taxon>
        <taxon>Tracheophyta</taxon>
        <taxon>Spermatophyta</taxon>
        <taxon>Magnoliopsida</taxon>
        <taxon>eudicotyledons</taxon>
        <taxon>Gunneridae</taxon>
        <taxon>Pentapetalae</taxon>
        <taxon>rosids</taxon>
        <taxon>fabids</taxon>
        <taxon>Malpighiales</taxon>
        <taxon>Euphorbiaceae</taxon>
        <taxon>Crotonoideae</taxon>
        <taxon>Micrandreae</taxon>
        <taxon>Hevea</taxon>
    </lineage>
</organism>
<evidence type="ECO:0000313" key="1">
    <source>
        <dbReference type="EMBL" id="KAF2290798.1"/>
    </source>
</evidence>
<comment type="caution">
    <text evidence="1">The sequence shown here is derived from an EMBL/GenBank/DDBJ whole genome shotgun (WGS) entry which is preliminary data.</text>
</comment>
<dbReference type="AlphaFoldDB" id="A0A6A6KS68"/>
<reference evidence="1 2" key="1">
    <citation type="journal article" date="2020" name="Mol. Plant">
        <title>The Chromosome-Based Rubber Tree Genome Provides New Insights into Spurge Genome Evolution and Rubber Biosynthesis.</title>
        <authorList>
            <person name="Liu J."/>
            <person name="Shi C."/>
            <person name="Shi C.C."/>
            <person name="Li W."/>
            <person name="Zhang Q.J."/>
            <person name="Zhang Y."/>
            <person name="Li K."/>
            <person name="Lu H.F."/>
            <person name="Shi C."/>
            <person name="Zhu S.T."/>
            <person name="Xiao Z.Y."/>
            <person name="Nan H."/>
            <person name="Yue Y."/>
            <person name="Zhu X.G."/>
            <person name="Wu Y."/>
            <person name="Hong X.N."/>
            <person name="Fan G.Y."/>
            <person name="Tong Y."/>
            <person name="Zhang D."/>
            <person name="Mao C.L."/>
            <person name="Liu Y.L."/>
            <person name="Hao S.J."/>
            <person name="Liu W.Q."/>
            <person name="Lv M.Q."/>
            <person name="Zhang H.B."/>
            <person name="Liu Y."/>
            <person name="Hu-Tang G.R."/>
            <person name="Wang J.P."/>
            <person name="Wang J.H."/>
            <person name="Sun Y.H."/>
            <person name="Ni S.B."/>
            <person name="Chen W.B."/>
            <person name="Zhang X.C."/>
            <person name="Jiao Y.N."/>
            <person name="Eichler E.E."/>
            <person name="Li G.H."/>
            <person name="Liu X."/>
            <person name="Gao L.Z."/>
        </authorList>
    </citation>
    <scope>NUCLEOTIDE SEQUENCE [LARGE SCALE GENOMIC DNA]</scope>
    <source>
        <strain evidence="2">cv. GT1</strain>
        <tissue evidence="1">Leaf</tissue>
    </source>
</reference>
<proteinExistence type="predicted"/>